<reference evidence="1 2" key="1">
    <citation type="submission" date="2024-09" db="EMBL/GenBank/DDBJ databases">
        <authorList>
            <person name="Sun Q."/>
            <person name="Mori K."/>
        </authorList>
    </citation>
    <scope>NUCLEOTIDE SEQUENCE [LARGE SCALE GENOMIC DNA]</scope>
    <source>
        <strain evidence="1 2">JCM 4362</strain>
    </source>
</reference>
<name>A0ABV5P5W5_STRCM</name>
<dbReference type="Proteomes" id="UP001589718">
    <property type="component" value="Unassembled WGS sequence"/>
</dbReference>
<proteinExistence type="predicted"/>
<evidence type="ECO:0000313" key="1">
    <source>
        <dbReference type="EMBL" id="MFB9518509.1"/>
    </source>
</evidence>
<gene>
    <name evidence="1" type="ORF">ACFFTU_00860</name>
</gene>
<dbReference type="EMBL" id="JBHMCR010000001">
    <property type="protein sequence ID" value="MFB9518509.1"/>
    <property type="molecule type" value="Genomic_DNA"/>
</dbReference>
<evidence type="ECO:0000313" key="2">
    <source>
        <dbReference type="Proteomes" id="UP001589718"/>
    </source>
</evidence>
<accession>A0ABV5P5W5</accession>
<keyword evidence="2" id="KW-1185">Reference proteome</keyword>
<sequence>MVARYAQRIHAERHAADPDLECLATCTTARHDAQKDVEALDDADEAETERVAALYEAHFKKLAAQ</sequence>
<organism evidence="1 2">
    <name type="scientific">Streptomyces cremeus</name>
    <dbReference type="NCBI Taxonomy" id="66881"/>
    <lineage>
        <taxon>Bacteria</taxon>
        <taxon>Bacillati</taxon>
        <taxon>Actinomycetota</taxon>
        <taxon>Actinomycetes</taxon>
        <taxon>Kitasatosporales</taxon>
        <taxon>Streptomycetaceae</taxon>
        <taxon>Streptomyces</taxon>
    </lineage>
</organism>
<dbReference type="RefSeq" id="WP_345219251.1">
    <property type="nucleotide sequence ID" value="NZ_BAAAXE010000002.1"/>
</dbReference>
<protein>
    <submittedName>
        <fullName evidence="1">Uncharacterized protein</fullName>
    </submittedName>
</protein>
<comment type="caution">
    <text evidence="1">The sequence shown here is derived from an EMBL/GenBank/DDBJ whole genome shotgun (WGS) entry which is preliminary data.</text>
</comment>